<dbReference type="KEGG" id="cohn:KCTCHS21_01680"/>
<dbReference type="RefSeq" id="WP_130604697.1">
    <property type="nucleotide sequence ID" value="NZ_AP019400.1"/>
</dbReference>
<evidence type="ECO:0008006" key="3">
    <source>
        <dbReference type="Google" id="ProtNLM"/>
    </source>
</evidence>
<sequence length="231" mass="26603">MLDISKRKEFLHKKFFESHGVTPSQVSAPKRAKMWSIVFDEILPKIIDDKPDRSNMINKLFDRFNDQITPFVIELKKKSMLNDSNIYEMSRAQTLSSANAITRSVSTKLGLFWEDVANLSNNVVSTELEFGIKIQGVDVITFHNNNLYYTQLKTQKNTLTGSQADRVNDELGIFNHSWFVACIKNNSSWTYSGKTPRLLGEEYWSKTTIKYNDLLDNLYNTIQNVEKLANS</sequence>
<evidence type="ECO:0000313" key="1">
    <source>
        <dbReference type="EMBL" id="BBI30769.1"/>
    </source>
</evidence>
<dbReference type="EMBL" id="AP019400">
    <property type="protein sequence ID" value="BBI30769.1"/>
    <property type="molecule type" value="Genomic_DNA"/>
</dbReference>
<gene>
    <name evidence="1" type="ORF">KCTCHS21_01680</name>
</gene>
<accession>A0A3T1CYB8</accession>
<evidence type="ECO:0000313" key="2">
    <source>
        <dbReference type="Proteomes" id="UP000289856"/>
    </source>
</evidence>
<organism evidence="1 2">
    <name type="scientific">Cohnella abietis</name>
    <dbReference type="NCBI Taxonomy" id="2507935"/>
    <lineage>
        <taxon>Bacteria</taxon>
        <taxon>Bacillati</taxon>
        <taxon>Bacillota</taxon>
        <taxon>Bacilli</taxon>
        <taxon>Bacillales</taxon>
        <taxon>Paenibacillaceae</taxon>
        <taxon>Cohnella</taxon>
    </lineage>
</organism>
<name>A0A3T1CYB8_9BACL</name>
<reference evidence="1 2" key="1">
    <citation type="submission" date="2019-01" db="EMBL/GenBank/DDBJ databases">
        <title>Complete genome sequence of Cohnella hallensis HS21 isolated from Korean fir (Abies koreana) rhizospheric soil.</title>
        <authorList>
            <person name="Jiang L."/>
            <person name="Kang S.W."/>
            <person name="Kim S."/>
            <person name="Jung J."/>
            <person name="Kim C.Y."/>
            <person name="Kim D.H."/>
            <person name="Kim S.W."/>
            <person name="Lee J."/>
        </authorList>
    </citation>
    <scope>NUCLEOTIDE SEQUENCE [LARGE SCALE GENOMIC DNA]</scope>
    <source>
        <strain evidence="1 2">HS21</strain>
    </source>
</reference>
<protein>
    <recommendedName>
        <fullName evidence="3">Type II restriction endonuclease EcoO109IR domain-containing protein</fullName>
    </recommendedName>
</protein>
<dbReference type="OrthoDB" id="2973090at2"/>
<keyword evidence="2" id="KW-1185">Reference proteome</keyword>
<dbReference type="REBASE" id="297506">
    <property type="entry name" value="CspHS21ORF1660P"/>
</dbReference>
<dbReference type="AlphaFoldDB" id="A0A3T1CYB8"/>
<proteinExistence type="predicted"/>
<dbReference type="Proteomes" id="UP000289856">
    <property type="component" value="Chromosome"/>
</dbReference>